<dbReference type="Pfam" id="PF00589">
    <property type="entry name" value="Phage_integrase"/>
    <property type="match status" value="1"/>
</dbReference>
<sequence length="529" mass="59526">MHHYAPVCGAACGACGAYYVDVARRKNPLNVAAVRENLGPAEVAELRKATPAKRKVAPRTRGKTGEWTASEYKPGQWRVRPSITIKDREGIIQRDELGKPLRFAQTFYGRGPAEGRQADAERQAYEWAAQIRTEYATFGEVSDKEMTHRAFFREWYAERRDVYSLSANTLHTDEWMFGLIEPVLGDRPLVSARWKQLSDLCADLLAVTGDDKRAQLKASSFDRFWAALRKFYNDAALRYHFVSPLQGHGKPVAADTAYAGGLDDDAIPALQFEQAMAVIRRAMEEPEGIKWVISVLFGLRQGERTGLTTDVFDWGSGFLTLSYSLQEVPYRHGCSAASPCGEAKPSKCPARKANLGPWPLRHGRHVQDDLWLLPLKGKKRRLIPVIDQIREPLEAYVRAIEAEPFEHGLLFHRQDEKGSPWRAPMDLNQWRKILLDVGLVTEPQLAKSARQREIDNDPKVPGTHLLRHTAVSVLRGLGVSDPLIMQLVGHTHIRTTDRYTHQQADLLYQEISKVGVHYAEALRAANPAA</sequence>
<dbReference type="SUPFAM" id="SSF56349">
    <property type="entry name" value="DNA breaking-rejoining enzymes"/>
    <property type="match status" value="1"/>
</dbReference>
<dbReference type="InterPro" id="IPR011010">
    <property type="entry name" value="DNA_brk_join_enz"/>
</dbReference>
<organism evidence="4 5">
    <name type="scientific">Gryllotalpicola kribbensis</name>
    <dbReference type="NCBI Taxonomy" id="993084"/>
    <lineage>
        <taxon>Bacteria</taxon>
        <taxon>Bacillati</taxon>
        <taxon>Actinomycetota</taxon>
        <taxon>Actinomycetes</taxon>
        <taxon>Micrococcales</taxon>
        <taxon>Microbacteriaceae</taxon>
        <taxon>Gryllotalpicola</taxon>
    </lineage>
</organism>
<keyword evidence="2" id="KW-0233">DNA recombination</keyword>
<dbReference type="InterPro" id="IPR002104">
    <property type="entry name" value="Integrase_catalytic"/>
</dbReference>
<dbReference type="EMBL" id="BAABBX010000009">
    <property type="protein sequence ID" value="GAA4187112.1"/>
    <property type="molecule type" value="Genomic_DNA"/>
</dbReference>
<accession>A0ABP8AP13</accession>
<evidence type="ECO:0000259" key="3">
    <source>
        <dbReference type="PROSITE" id="PS51898"/>
    </source>
</evidence>
<dbReference type="PROSITE" id="PS51898">
    <property type="entry name" value="TYR_RECOMBINASE"/>
    <property type="match status" value="1"/>
</dbReference>
<dbReference type="InterPro" id="IPR013762">
    <property type="entry name" value="Integrase-like_cat_sf"/>
</dbReference>
<dbReference type="CDD" id="cd00397">
    <property type="entry name" value="DNA_BRE_C"/>
    <property type="match status" value="1"/>
</dbReference>
<evidence type="ECO:0000313" key="4">
    <source>
        <dbReference type="EMBL" id="GAA4187112.1"/>
    </source>
</evidence>
<evidence type="ECO:0000256" key="1">
    <source>
        <dbReference type="ARBA" id="ARBA00023125"/>
    </source>
</evidence>
<comment type="caution">
    <text evidence="4">The sequence shown here is derived from an EMBL/GenBank/DDBJ whole genome shotgun (WGS) entry which is preliminary data.</text>
</comment>
<dbReference type="Gene3D" id="1.10.443.10">
    <property type="entry name" value="Intergrase catalytic core"/>
    <property type="match status" value="1"/>
</dbReference>
<name>A0ABP8AP13_9MICO</name>
<feature type="domain" description="Tyr recombinase" evidence="3">
    <location>
        <begin position="265"/>
        <end position="512"/>
    </location>
</feature>
<reference evidence="5" key="1">
    <citation type="journal article" date="2019" name="Int. J. Syst. Evol. Microbiol.">
        <title>The Global Catalogue of Microorganisms (GCM) 10K type strain sequencing project: providing services to taxonomists for standard genome sequencing and annotation.</title>
        <authorList>
            <consortium name="The Broad Institute Genomics Platform"/>
            <consortium name="The Broad Institute Genome Sequencing Center for Infectious Disease"/>
            <person name="Wu L."/>
            <person name="Ma J."/>
        </authorList>
    </citation>
    <scope>NUCLEOTIDE SEQUENCE [LARGE SCALE GENOMIC DNA]</scope>
    <source>
        <strain evidence="5">JCM 17593</strain>
    </source>
</reference>
<gene>
    <name evidence="4" type="ORF">GCM10022288_11640</name>
</gene>
<dbReference type="InterPro" id="IPR010998">
    <property type="entry name" value="Integrase_recombinase_N"/>
</dbReference>
<keyword evidence="5" id="KW-1185">Reference proteome</keyword>
<protein>
    <recommendedName>
        <fullName evidence="3">Tyr recombinase domain-containing protein</fullName>
    </recommendedName>
</protein>
<dbReference type="Gene3D" id="1.10.150.130">
    <property type="match status" value="1"/>
</dbReference>
<keyword evidence="1" id="KW-0238">DNA-binding</keyword>
<proteinExistence type="predicted"/>
<evidence type="ECO:0000313" key="5">
    <source>
        <dbReference type="Proteomes" id="UP001500213"/>
    </source>
</evidence>
<dbReference type="Proteomes" id="UP001500213">
    <property type="component" value="Unassembled WGS sequence"/>
</dbReference>
<evidence type="ECO:0000256" key="2">
    <source>
        <dbReference type="ARBA" id="ARBA00023172"/>
    </source>
</evidence>